<dbReference type="PANTHER" id="PTHR30255">
    <property type="entry name" value="SINGLE-STRANDED-DNA-SPECIFIC EXONUCLEASE RECJ"/>
    <property type="match status" value="1"/>
</dbReference>
<dbReference type="InterPro" id="IPR038763">
    <property type="entry name" value="DHH_sf"/>
</dbReference>
<evidence type="ECO:0000313" key="11">
    <source>
        <dbReference type="EMBL" id="VFJ69011.1"/>
    </source>
</evidence>
<dbReference type="EMBL" id="CAADFA010000491">
    <property type="protein sequence ID" value="VFJ68593.1"/>
    <property type="molecule type" value="Genomic_DNA"/>
</dbReference>
<dbReference type="GO" id="GO:0006310">
    <property type="term" value="P:DNA recombination"/>
    <property type="evidence" value="ECO:0007669"/>
    <property type="project" value="InterPro"/>
</dbReference>
<evidence type="ECO:0000256" key="6">
    <source>
        <dbReference type="SAM" id="Coils"/>
    </source>
</evidence>
<feature type="domain" description="DDH" evidence="7">
    <location>
        <begin position="77"/>
        <end position="237"/>
    </location>
</feature>
<name>A0A450TMP8_9GAMM</name>
<dbReference type="EMBL" id="CAADEZ010000495">
    <property type="protein sequence ID" value="VFJ69011.1"/>
    <property type="molecule type" value="Genomic_DNA"/>
</dbReference>
<reference evidence="11" key="1">
    <citation type="submission" date="2019-02" db="EMBL/GenBank/DDBJ databases">
        <authorList>
            <person name="Gruber-Vodicka R. H."/>
            <person name="Seah K. B. B."/>
        </authorList>
    </citation>
    <scope>NUCLEOTIDE SEQUENCE</scope>
    <source>
        <strain evidence="11">BECK_BZ163</strain>
        <strain evidence="12">BECK_BZ164</strain>
        <strain evidence="10">BECK_BZ165</strain>
    </source>
</reference>
<dbReference type="Pfam" id="PF01368">
    <property type="entry name" value="DHH"/>
    <property type="match status" value="1"/>
</dbReference>
<evidence type="ECO:0000256" key="1">
    <source>
        <dbReference type="ARBA" id="ARBA00005915"/>
    </source>
</evidence>
<gene>
    <name evidence="11" type="ORF">BECKFM1743A_GA0114220_104952</name>
    <name evidence="12" type="ORF">BECKFM1743B_GA0114221_104892</name>
    <name evidence="10" type="ORF">BECKFM1743C_GA0114222_104912</name>
</gene>
<dbReference type="InterPro" id="IPR041122">
    <property type="entry name" value="RecJ_OB"/>
</dbReference>
<feature type="domain" description="RecJ OB" evidence="9">
    <location>
        <begin position="483"/>
        <end position="587"/>
    </location>
</feature>
<dbReference type="GO" id="GO:0008409">
    <property type="term" value="F:5'-3' exonuclease activity"/>
    <property type="evidence" value="ECO:0007669"/>
    <property type="project" value="InterPro"/>
</dbReference>
<dbReference type="Pfam" id="PF02272">
    <property type="entry name" value="DHHA1"/>
    <property type="match status" value="1"/>
</dbReference>
<feature type="domain" description="DHHA1" evidence="8">
    <location>
        <begin position="372"/>
        <end position="468"/>
    </location>
</feature>
<comment type="similarity">
    <text evidence="1">Belongs to the RecJ family.</text>
</comment>
<evidence type="ECO:0000256" key="4">
    <source>
        <dbReference type="ARBA" id="ARBA00022801"/>
    </source>
</evidence>
<evidence type="ECO:0000313" key="12">
    <source>
        <dbReference type="EMBL" id="VFK17568.1"/>
    </source>
</evidence>
<dbReference type="GO" id="GO:0006281">
    <property type="term" value="P:DNA repair"/>
    <property type="evidence" value="ECO:0007669"/>
    <property type="project" value="InterPro"/>
</dbReference>
<dbReference type="NCBIfam" id="TIGR00644">
    <property type="entry name" value="recJ"/>
    <property type="match status" value="1"/>
</dbReference>
<evidence type="ECO:0000256" key="2">
    <source>
        <dbReference type="ARBA" id="ARBA00019841"/>
    </source>
</evidence>
<dbReference type="Gene3D" id="3.90.1640.30">
    <property type="match status" value="1"/>
</dbReference>
<keyword evidence="4" id="KW-0378">Hydrolase</keyword>
<proteinExistence type="inferred from homology"/>
<evidence type="ECO:0000256" key="3">
    <source>
        <dbReference type="ARBA" id="ARBA00022722"/>
    </source>
</evidence>
<protein>
    <recommendedName>
        <fullName evidence="2">Single-stranded-DNA-specific exonuclease RecJ</fullName>
    </recommendedName>
</protein>
<accession>A0A450TMP8</accession>
<keyword evidence="5 11" id="KW-0269">Exonuclease</keyword>
<evidence type="ECO:0000256" key="5">
    <source>
        <dbReference type="ARBA" id="ARBA00022839"/>
    </source>
</evidence>
<dbReference type="InterPro" id="IPR001667">
    <property type="entry name" value="DDH_dom"/>
</dbReference>
<evidence type="ECO:0000259" key="7">
    <source>
        <dbReference type="Pfam" id="PF01368"/>
    </source>
</evidence>
<dbReference type="InterPro" id="IPR004610">
    <property type="entry name" value="RecJ"/>
</dbReference>
<dbReference type="SUPFAM" id="SSF64182">
    <property type="entry name" value="DHH phosphoesterases"/>
    <property type="match status" value="1"/>
</dbReference>
<evidence type="ECO:0000259" key="9">
    <source>
        <dbReference type="Pfam" id="PF17768"/>
    </source>
</evidence>
<keyword evidence="6" id="KW-0175">Coiled coil</keyword>
<evidence type="ECO:0000313" key="10">
    <source>
        <dbReference type="EMBL" id="VFJ68593.1"/>
    </source>
</evidence>
<sequence>MKTNPHKKRIVRRPVANGHELLFPRLHPVLARVYAGRDVRAAQSLDYSLARLLPFDTLSGIREAAGILGEALRSNKRILVVGDFDADGATSCAVAVRALRLMGARAVGYLVPNRFEYGYGLTPEIVQVALPSQPELLVTVDNGISSLAGVAMAREEGIQVIVTDHHLPGDSLPDAHALVNPNLPGDTFPSKCLAGVGVIFYVLLALRSRLREEGWFRDSGVPEPNLAQLLDLVALGTMADVVPLDDNNRILVAQGLARIRGGRCQPGIMALLSVSKRDHRRTVAGDLAFAVGPRLNAAGRLTDMSIGIECLLAERSGRALELATRLEQLNRKRQNIESAMQTQALTLLDEMDMGPGEDGAQDEKMPFGLCLYNKAWHPGVVGIVASRIKDHAHRPVIAFADNVTDNGADEVRGSGRSIAGLHIRDILDAIATRNPGLIVRFGGHAMAAGLTIHRSDLRAFRNAFDTEVRRHASPETLQGIVYTDGALDDAELNIEMAEILRAGGPWGQAFPEPLFDGEFTLLSRRVVGERHLKLSLGLPSGHRRLDGIAFNTGDDDWPGGANRAHIVYRLDVNEFQGRKNAQLIVEHVNFL</sequence>
<dbReference type="EMBL" id="CAADFL010000489">
    <property type="protein sequence ID" value="VFK17568.1"/>
    <property type="molecule type" value="Genomic_DNA"/>
</dbReference>
<feature type="coiled-coil region" evidence="6">
    <location>
        <begin position="319"/>
        <end position="346"/>
    </location>
</feature>
<dbReference type="PANTHER" id="PTHR30255:SF2">
    <property type="entry name" value="SINGLE-STRANDED-DNA-SPECIFIC EXONUCLEASE RECJ"/>
    <property type="match status" value="1"/>
</dbReference>
<dbReference type="GO" id="GO:0003676">
    <property type="term" value="F:nucleic acid binding"/>
    <property type="evidence" value="ECO:0007669"/>
    <property type="project" value="InterPro"/>
</dbReference>
<dbReference type="InterPro" id="IPR051673">
    <property type="entry name" value="SSDNA_exonuclease_RecJ"/>
</dbReference>
<evidence type="ECO:0000259" key="8">
    <source>
        <dbReference type="Pfam" id="PF02272"/>
    </source>
</evidence>
<dbReference type="InterPro" id="IPR003156">
    <property type="entry name" value="DHHA1_dom"/>
</dbReference>
<dbReference type="AlphaFoldDB" id="A0A450TMP8"/>
<keyword evidence="3" id="KW-0540">Nuclease</keyword>
<dbReference type="FunFam" id="3.90.1640.30:FF:000001">
    <property type="entry name" value="Single-stranded-DNA-specific exonuclease RecJ"/>
    <property type="match status" value="1"/>
</dbReference>
<organism evidence="11">
    <name type="scientific">Candidatus Kentrum sp. FM</name>
    <dbReference type="NCBI Taxonomy" id="2126340"/>
    <lineage>
        <taxon>Bacteria</taxon>
        <taxon>Pseudomonadati</taxon>
        <taxon>Pseudomonadota</taxon>
        <taxon>Gammaproteobacteria</taxon>
        <taxon>Candidatus Kentrum</taxon>
    </lineage>
</organism>
<dbReference type="Pfam" id="PF17768">
    <property type="entry name" value="RecJ_OB"/>
    <property type="match status" value="1"/>
</dbReference>
<dbReference type="Gene3D" id="3.10.310.30">
    <property type="match status" value="1"/>
</dbReference>